<dbReference type="Gene3D" id="6.10.250.690">
    <property type="match status" value="1"/>
</dbReference>
<comment type="caution">
    <text evidence="10">The sequence shown here is derived from an EMBL/GenBank/DDBJ whole genome shotgun (WGS) entry which is preliminary data.</text>
</comment>
<feature type="DNA-binding region" description="OmpR/PhoB-type" evidence="7">
    <location>
        <begin position="126"/>
        <end position="224"/>
    </location>
</feature>
<proteinExistence type="predicted"/>
<dbReference type="GO" id="GO:0032993">
    <property type="term" value="C:protein-DNA complex"/>
    <property type="evidence" value="ECO:0007669"/>
    <property type="project" value="TreeGrafter"/>
</dbReference>
<evidence type="ECO:0000256" key="2">
    <source>
        <dbReference type="ARBA" id="ARBA00023012"/>
    </source>
</evidence>
<keyword evidence="3" id="KW-0805">Transcription regulation</keyword>
<dbReference type="InterPro" id="IPR036388">
    <property type="entry name" value="WH-like_DNA-bd_sf"/>
</dbReference>
<dbReference type="GO" id="GO:0005829">
    <property type="term" value="C:cytosol"/>
    <property type="evidence" value="ECO:0007669"/>
    <property type="project" value="TreeGrafter"/>
</dbReference>
<organism evidence="10 11">
    <name type="scientific">Candidatus Aeolococcus gillhamiae</name>
    <dbReference type="NCBI Taxonomy" id="3127015"/>
    <lineage>
        <taxon>Bacteria</taxon>
        <taxon>Bacillati</taxon>
        <taxon>Candidatus Dormiibacterota</taxon>
        <taxon>Candidatus Dormibacteria</taxon>
        <taxon>Candidatus Aeolococcales</taxon>
        <taxon>Candidatus Aeolococcaceae</taxon>
        <taxon>Candidatus Aeolococcus</taxon>
    </lineage>
</organism>
<name>A0A934K070_9BACT</name>
<evidence type="ECO:0000256" key="3">
    <source>
        <dbReference type="ARBA" id="ARBA00023015"/>
    </source>
</evidence>
<dbReference type="SUPFAM" id="SSF52172">
    <property type="entry name" value="CheY-like"/>
    <property type="match status" value="1"/>
</dbReference>
<reference evidence="10 11" key="1">
    <citation type="submission" date="2020-10" db="EMBL/GenBank/DDBJ databases">
        <title>Ca. Dormibacterota MAGs.</title>
        <authorList>
            <person name="Montgomery K."/>
        </authorList>
    </citation>
    <scope>NUCLEOTIDE SEQUENCE [LARGE SCALE GENOMIC DNA]</scope>
    <source>
        <strain evidence="10">SC8812_S17_18</strain>
    </source>
</reference>
<evidence type="ECO:0000256" key="6">
    <source>
        <dbReference type="PROSITE-ProRule" id="PRU00169"/>
    </source>
</evidence>
<dbReference type="GO" id="GO:0000156">
    <property type="term" value="F:phosphorelay response regulator activity"/>
    <property type="evidence" value="ECO:0007669"/>
    <property type="project" value="TreeGrafter"/>
</dbReference>
<dbReference type="PANTHER" id="PTHR48111:SF38">
    <property type="entry name" value="TWO-COMPONENT RESPONSE REGULATOR"/>
    <property type="match status" value="1"/>
</dbReference>
<dbReference type="Gene3D" id="3.40.50.2300">
    <property type="match status" value="1"/>
</dbReference>
<dbReference type="PANTHER" id="PTHR48111">
    <property type="entry name" value="REGULATOR OF RPOS"/>
    <property type="match status" value="1"/>
</dbReference>
<dbReference type="PROSITE" id="PS51755">
    <property type="entry name" value="OMPR_PHOB"/>
    <property type="match status" value="1"/>
</dbReference>
<keyword evidence="5" id="KW-0804">Transcription</keyword>
<keyword evidence="4 7" id="KW-0238">DNA-binding</keyword>
<dbReference type="PROSITE" id="PS50110">
    <property type="entry name" value="RESPONSE_REGULATORY"/>
    <property type="match status" value="1"/>
</dbReference>
<gene>
    <name evidence="10" type="ORF">JF886_15020</name>
</gene>
<dbReference type="Gene3D" id="1.10.10.10">
    <property type="entry name" value="Winged helix-like DNA-binding domain superfamily/Winged helix DNA-binding domain"/>
    <property type="match status" value="1"/>
</dbReference>
<dbReference type="CDD" id="cd00383">
    <property type="entry name" value="trans_reg_C"/>
    <property type="match status" value="1"/>
</dbReference>
<dbReference type="FunFam" id="1.10.10.10:FF:000005">
    <property type="entry name" value="Two-component system response regulator"/>
    <property type="match status" value="1"/>
</dbReference>
<evidence type="ECO:0000313" key="10">
    <source>
        <dbReference type="EMBL" id="MBJ7596140.1"/>
    </source>
</evidence>
<dbReference type="Proteomes" id="UP000606991">
    <property type="component" value="Unassembled WGS sequence"/>
</dbReference>
<dbReference type="SMART" id="SM00448">
    <property type="entry name" value="REC"/>
    <property type="match status" value="1"/>
</dbReference>
<dbReference type="Pfam" id="PF00072">
    <property type="entry name" value="Response_reg"/>
    <property type="match status" value="1"/>
</dbReference>
<dbReference type="GO" id="GO:0006355">
    <property type="term" value="P:regulation of DNA-templated transcription"/>
    <property type="evidence" value="ECO:0007669"/>
    <property type="project" value="InterPro"/>
</dbReference>
<dbReference type="InterPro" id="IPR011006">
    <property type="entry name" value="CheY-like_superfamily"/>
</dbReference>
<dbReference type="InterPro" id="IPR001789">
    <property type="entry name" value="Sig_transdc_resp-reg_receiver"/>
</dbReference>
<evidence type="ECO:0000259" key="9">
    <source>
        <dbReference type="PROSITE" id="PS51755"/>
    </source>
</evidence>
<dbReference type="AlphaFoldDB" id="A0A934K070"/>
<dbReference type="Pfam" id="PF00486">
    <property type="entry name" value="Trans_reg_C"/>
    <property type="match status" value="1"/>
</dbReference>
<dbReference type="SMART" id="SM00862">
    <property type="entry name" value="Trans_reg_C"/>
    <property type="match status" value="1"/>
</dbReference>
<evidence type="ECO:0000256" key="7">
    <source>
        <dbReference type="PROSITE-ProRule" id="PRU01091"/>
    </source>
</evidence>
<evidence type="ECO:0000259" key="8">
    <source>
        <dbReference type="PROSITE" id="PS50110"/>
    </source>
</evidence>
<protein>
    <submittedName>
        <fullName evidence="10">Response regulator transcription factor</fullName>
    </submittedName>
</protein>
<evidence type="ECO:0000256" key="1">
    <source>
        <dbReference type="ARBA" id="ARBA00022553"/>
    </source>
</evidence>
<keyword evidence="1 6" id="KW-0597">Phosphoprotein</keyword>
<evidence type="ECO:0000256" key="5">
    <source>
        <dbReference type="ARBA" id="ARBA00023163"/>
    </source>
</evidence>
<feature type="domain" description="OmpR/PhoB-type" evidence="9">
    <location>
        <begin position="126"/>
        <end position="224"/>
    </location>
</feature>
<dbReference type="RefSeq" id="WP_337313901.1">
    <property type="nucleotide sequence ID" value="NZ_JAEKNS010000148.1"/>
</dbReference>
<dbReference type="InterPro" id="IPR001867">
    <property type="entry name" value="OmpR/PhoB-type_DNA-bd"/>
</dbReference>
<evidence type="ECO:0000256" key="4">
    <source>
        <dbReference type="ARBA" id="ARBA00023125"/>
    </source>
</evidence>
<evidence type="ECO:0000313" key="11">
    <source>
        <dbReference type="Proteomes" id="UP000606991"/>
    </source>
</evidence>
<dbReference type="GO" id="GO:0000976">
    <property type="term" value="F:transcription cis-regulatory region binding"/>
    <property type="evidence" value="ECO:0007669"/>
    <property type="project" value="TreeGrafter"/>
</dbReference>
<dbReference type="InterPro" id="IPR039420">
    <property type="entry name" value="WalR-like"/>
</dbReference>
<feature type="modified residue" description="4-aspartylphosphate" evidence="6">
    <location>
        <position position="53"/>
    </location>
</feature>
<accession>A0A934K070</accession>
<keyword evidence="2" id="KW-0902">Two-component regulatory system</keyword>
<dbReference type="EMBL" id="JAEKNS010000148">
    <property type="protein sequence ID" value="MBJ7596140.1"/>
    <property type="molecule type" value="Genomic_DNA"/>
</dbReference>
<feature type="domain" description="Response regulatory" evidence="8">
    <location>
        <begin position="2"/>
        <end position="118"/>
    </location>
</feature>
<sequence>MNILIVEDDQRIVSFLAKGLKAEGYATVVATDGDDALALVEVSGSEIDLVLLDLGLPGADGRTVLRSFRERLPSLPVLILTARDDVKDKVWGLDAGAVDYLTKPFAFDELLARIRAALRGRNDATAHQLVVADLRLDLLTKVAWRGGRRIDLAPREWTLLEYLMRNPQQVLSRTQILNHVWEYDFEPGSNVVDVYVGYLRRKINAPGLEAMLHAVRGAGYRLVQPQ</sequence>